<dbReference type="EMBL" id="DS547153">
    <property type="protein sequence ID" value="EDR00121.1"/>
    <property type="molecule type" value="Genomic_DNA"/>
</dbReference>
<accession>B0DZ31</accession>
<evidence type="ECO:0000313" key="1">
    <source>
        <dbReference type="EMBL" id="EDR00121.1"/>
    </source>
</evidence>
<reference evidence="1 2" key="1">
    <citation type="journal article" date="2008" name="Nature">
        <title>The genome of Laccaria bicolor provides insights into mycorrhizal symbiosis.</title>
        <authorList>
            <person name="Martin F."/>
            <person name="Aerts A."/>
            <person name="Ahren D."/>
            <person name="Brun A."/>
            <person name="Danchin E.G.J."/>
            <person name="Duchaussoy F."/>
            <person name="Gibon J."/>
            <person name="Kohler A."/>
            <person name="Lindquist E."/>
            <person name="Pereda V."/>
            <person name="Salamov A."/>
            <person name="Shapiro H.J."/>
            <person name="Wuyts J."/>
            <person name="Blaudez D."/>
            <person name="Buee M."/>
            <person name="Brokstein P."/>
            <person name="Canbaeck B."/>
            <person name="Cohen D."/>
            <person name="Courty P.E."/>
            <person name="Coutinho P.M."/>
            <person name="Delaruelle C."/>
            <person name="Detter J.C."/>
            <person name="Deveau A."/>
            <person name="DiFazio S."/>
            <person name="Duplessis S."/>
            <person name="Fraissinet-Tachet L."/>
            <person name="Lucic E."/>
            <person name="Frey-Klett P."/>
            <person name="Fourrey C."/>
            <person name="Feussner I."/>
            <person name="Gay G."/>
            <person name="Grimwood J."/>
            <person name="Hoegger P.J."/>
            <person name="Jain P."/>
            <person name="Kilaru S."/>
            <person name="Labbe J."/>
            <person name="Lin Y.C."/>
            <person name="Legue V."/>
            <person name="Le Tacon F."/>
            <person name="Marmeisse R."/>
            <person name="Melayah D."/>
            <person name="Montanini B."/>
            <person name="Muratet M."/>
            <person name="Nehls U."/>
            <person name="Niculita-Hirzel H."/>
            <person name="Oudot-Le Secq M.P."/>
            <person name="Peter M."/>
            <person name="Quesneville H."/>
            <person name="Rajashekar B."/>
            <person name="Reich M."/>
            <person name="Rouhier N."/>
            <person name="Schmutz J."/>
            <person name="Yin T."/>
            <person name="Chalot M."/>
            <person name="Henrissat B."/>
            <person name="Kuees U."/>
            <person name="Lucas S."/>
            <person name="Van de Peer Y."/>
            <person name="Podila G.K."/>
            <person name="Polle A."/>
            <person name="Pukkila P.J."/>
            <person name="Richardson P.M."/>
            <person name="Rouze P."/>
            <person name="Sanders I.R."/>
            <person name="Stajich J.E."/>
            <person name="Tunlid A."/>
            <person name="Tuskan G."/>
            <person name="Grigoriev I.V."/>
        </authorList>
    </citation>
    <scope>NUCLEOTIDE SEQUENCE [LARGE SCALE GENOMIC DNA]</scope>
    <source>
        <strain evidence="2">S238N-H82 / ATCC MYA-4686</strain>
    </source>
</reference>
<sequence>MTILHSTFPVGFFILKTIWDKRLERSVPSDLQDTYQIRARLRQALRAGGVIFRVQIQFGSRLVILKIIEYQLTPSRRARLVRGIAQGKIKGEEAYQGPT</sequence>
<dbReference type="InParanoid" id="B0DZ31"/>
<name>B0DZ31_LACBS</name>
<proteinExistence type="predicted"/>
<keyword evidence="2" id="KW-1185">Reference proteome</keyword>
<dbReference type="HOGENOM" id="CLU_2320813_0_0_1"/>
<organism evidence="2">
    <name type="scientific">Laccaria bicolor (strain S238N-H82 / ATCC MYA-4686)</name>
    <name type="common">Bicoloured deceiver</name>
    <name type="synonym">Laccaria laccata var. bicolor</name>
    <dbReference type="NCBI Taxonomy" id="486041"/>
    <lineage>
        <taxon>Eukaryota</taxon>
        <taxon>Fungi</taxon>
        <taxon>Dikarya</taxon>
        <taxon>Basidiomycota</taxon>
        <taxon>Agaricomycotina</taxon>
        <taxon>Agaricomycetes</taxon>
        <taxon>Agaricomycetidae</taxon>
        <taxon>Agaricales</taxon>
        <taxon>Agaricineae</taxon>
        <taxon>Hydnangiaceae</taxon>
        <taxon>Laccaria</taxon>
    </lineage>
</organism>
<dbReference type="RefSeq" id="XP_001889178.1">
    <property type="nucleotide sequence ID" value="XM_001889143.1"/>
</dbReference>
<protein>
    <submittedName>
        <fullName evidence="1">Predicted protein</fullName>
    </submittedName>
</protein>
<dbReference type="GeneID" id="6084880"/>
<dbReference type="AlphaFoldDB" id="B0DZ31"/>
<dbReference type="KEGG" id="lbc:LACBIDRAFT_314714"/>
<gene>
    <name evidence="1" type="ORF">LACBIDRAFT_314714</name>
</gene>
<evidence type="ECO:0000313" key="2">
    <source>
        <dbReference type="Proteomes" id="UP000001194"/>
    </source>
</evidence>
<dbReference type="Proteomes" id="UP000001194">
    <property type="component" value="Unassembled WGS sequence"/>
</dbReference>